<keyword evidence="2" id="KW-0732">Signal</keyword>
<dbReference type="AlphaFoldDB" id="A0A6A5FUT1"/>
<gene>
    <name evidence="3" type="ORF">GCK72_022844</name>
</gene>
<dbReference type="GeneID" id="78777582"/>
<proteinExistence type="predicted"/>
<evidence type="ECO:0000313" key="3">
    <source>
        <dbReference type="EMBL" id="KAF1746390.1"/>
    </source>
</evidence>
<evidence type="ECO:0000256" key="1">
    <source>
        <dbReference type="SAM" id="Phobius"/>
    </source>
</evidence>
<feature type="transmembrane region" description="Helical" evidence="1">
    <location>
        <begin position="36"/>
        <end position="57"/>
    </location>
</feature>
<comment type="caution">
    <text evidence="3">The sequence shown here is derived from an EMBL/GenBank/DDBJ whole genome shotgun (WGS) entry which is preliminary data.</text>
</comment>
<accession>A0A6A5FUT1</accession>
<dbReference type="RefSeq" id="XP_053578661.1">
    <property type="nucleotide sequence ID" value="XM_053735095.1"/>
</dbReference>
<protein>
    <recommendedName>
        <fullName evidence="4">Transmembrane protein</fullName>
    </recommendedName>
</protein>
<sequence>MAFIFLFSLIVATCIHESLLKRNEDLKKEIEKLHRYFFIISLFLMTIACNAAALEVVQDEDATECPPIPFISLTPTNVIVMYLFTSLIIHIYLNQDVQRGSKDSP</sequence>
<organism evidence="3">
    <name type="scientific">Caenorhabditis remanei</name>
    <name type="common">Caenorhabditis vulgaris</name>
    <dbReference type="NCBI Taxonomy" id="31234"/>
    <lineage>
        <taxon>Eukaryota</taxon>
        <taxon>Metazoa</taxon>
        <taxon>Ecdysozoa</taxon>
        <taxon>Nematoda</taxon>
        <taxon>Chromadorea</taxon>
        <taxon>Rhabditida</taxon>
        <taxon>Rhabditina</taxon>
        <taxon>Rhabditomorpha</taxon>
        <taxon>Rhabditoidea</taxon>
        <taxon>Rhabditidae</taxon>
        <taxon>Peloderinae</taxon>
        <taxon>Caenorhabditis</taxon>
    </lineage>
</organism>
<dbReference type="KEGG" id="crq:GCK72_022844"/>
<evidence type="ECO:0000256" key="2">
    <source>
        <dbReference type="SAM" id="SignalP"/>
    </source>
</evidence>
<dbReference type="Proteomes" id="UP000483820">
    <property type="component" value="Chromosome X"/>
</dbReference>
<dbReference type="EMBL" id="WUAV01000006">
    <property type="protein sequence ID" value="KAF1746390.1"/>
    <property type="molecule type" value="Genomic_DNA"/>
</dbReference>
<dbReference type="CTD" id="78777582"/>
<evidence type="ECO:0008006" key="4">
    <source>
        <dbReference type="Google" id="ProtNLM"/>
    </source>
</evidence>
<keyword evidence="1" id="KW-0472">Membrane</keyword>
<reference evidence="3" key="1">
    <citation type="submission" date="2019-12" db="EMBL/GenBank/DDBJ databases">
        <title>Chromosome-level assembly of the Caenorhabditis remanei genome.</title>
        <authorList>
            <person name="Teterina A.A."/>
            <person name="Willis J.H."/>
            <person name="Phillips P.C."/>
        </authorList>
    </citation>
    <scope>NUCLEOTIDE SEQUENCE [LARGE SCALE GENOMIC DNA]</scope>
    <source>
        <strain evidence="3">PX506</strain>
        <tissue evidence="3">Whole organism</tissue>
    </source>
</reference>
<feature type="chain" id="PRO_5025552659" description="Transmembrane protein" evidence="2">
    <location>
        <begin position="21"/>
        <end position="105"/>
    </location>
</feature>
<keyword evidence="1" id="KW-1133">Transmembrane helix</keyword>
<name>A0A6A5FUT1_CAERE</name>
<feature type="transmembrane region" description="Helical" evidence="1">
    <location>
        <begin position="69"/>
        <end position="93"/>
    </location>
</feature>
<keyword evidence="1" id="KW-0812">Transmembrane</keyword>
<feature type="signal peptide" evidence="2">
    <location>
        <begin position="1"/>
        <end position="20"/>
    </location>
</feature>